<comment type="caution">
    <text evidence="3">The sequence shown here is derived from an EMBL/GenBank/DDBJ whole genome shotgun (WGS) entry which is preliminary data.</text>
</comment>
<organism evidence="3 4">
    <name type="scientific">Undibacterium terreum</name>
    <dbReference type="NCBI Taxonomy" id="1224302"/>
    <lineage>
        <taxon>Bacteria</taxon>
        <taxon>Pseudomonadati</taxon>
        <taxon>Pseudomonadota</taxon>
        <taxon>Betaproteobacteria</taxon>
        <taxon>Burkholderiales</taxon>
        <taxon>Oxalobacteraceae</taxon>
        <taxon>Undibacterium</taxon>
    </lineage>
</organism>
<keyword evidence="1" id="KW-0732">Signal</keyword>
<dbReference type="RefSeq" id="WP_188567413.1">
    <property type="nucleotide sequence ID" value="NZ_BMED01000003.1"/>
</dbReference>
<feature type="chain" id="PRO_5037779608" description="DUF4136 domain-containing protein" evidence="1">
    <location>
        <begin position="22"/>
        <end position="214"/>
    </location>
</feature>
<feature type="signal peptide" evidence="1">
    <location>
        <begin position="1"/>
        <end position="21"/>
    </location>
</feature>
<evidence type="ECO:0000259" key="2">
    <source>
        <dbReference type="Pfam" id="PF13590"/>
    </source>
</evidence>
<reference evidence="3" key="1">
    <citation type="journal article" date="2014" name="Int. J. Syst. Evol. Microbiol.">
        <title>Complete genome sequence of Corynebacterium casei LMG S-19264T (=DSM 44701T), isolated from a smear-ripened cheese.</title>
        <authorList>
            <consortium name="US DOE Joint Genome Institute (JGI-PGF)"/>
            <person name="Walter F."/>
            <person name="Albersmeier A."/>
            <person name="Kalinowski J."/>
            <person name="Ruckert C."/>
        </authorList>
    </citation>
    <scope>NUCLEOTIDE SEQUENCE</scope>
    <source>
        <strain evidence="3">CGMCC 1.10998</strain>
    </source>
</reference>
<dbReference type="Pfam" id="PF13590">
    <property type="entry name" value="DUF4136"/>
    <property type="match status" value="1"/>
</dbReference>
<dbReference type="InterPro" id="IPR025411">
    <property type="entry name" value="DUF4136"/>
</dbReference>
<evidence type="ECO:0000256" key="1">
    <source>
        <dbReference type="SAM" id="SignalP"/>
    </source>
</evidence>
<dbReference type="PROSITE" id="PS51257">
    <property type="entry name" value="PROKAR_LIPOPROTEIN"/>
    <property type="match status" value="1"/>
</dbReference>
<dbReference type="Proteomes" id="UP000637423">
    <property type="component" value="Unassembled WGS sequence"/>
</dbReference>
<feature type="domain" description="DUF4136" evidence="2">
    <location>
        <begin position="31"/>
        <end position="200"/>
    </location>
</feature>
<keyword evidence="4" id="KW-1185">Reference proteome</keyword>
<gene>
    <name evidence="3" type="ORF">GCM10011396_35510</name>
</gene>
<sequence length="214" mass="24647">MKNTLRSTLFYFLALPLSLLAGCSTVTSQVTVFHEWPADVKEKTYVFDKQAVQQNNLEYNSYENLVRNKLNQSGFTEANSGNPVFKVALNYHTEPSDVQISLPSYYGWNDPFWRFHRFGPYYRPYFYPYGFYGPYGPYGPGLPMDLEVRRWYKHELDMLISDAGTGKQLFDIRSSTESMNQTLNTQMVNLVESAFKEFPGSSGVTKKVETPISK</sequence>
<evidence type="ECO:0000313" key="3">
    <source>
        <dbReference type="EMBL" id="GGC85097.1"/>
    </source>
</evidence>
<name>A0A916XMZ1_9BURK</name>
<dbReference type="EMBL" id="BMED01000003">
    <property type="protein sequence ID" value="GGC85097.1"/>
    <property type="molecule type" value="Genomic_DNA"/>
</dbReference>
<evidence type="ECO:0000313" key="4">
    <source>
        <dbReference type="Proteomes" id="UP000637423"/>
    </source>
</evidence>
<dbReference type="AlphaFoldDB" id="A0A916XMZ1"/>
<accession>A0A916XMZ1</accession>
<proteinExistence type="predicted"/>
<reference evidence="3" key="2">
    <citation type="submission" date="2020-09" db="EMBL/GenBank/DDBJ databases">
        <authorList>
            <person name="Sun Q."/>
            <person name="Zhou Y."/>
        </authorList>
    </citation>
    <scope>NUCLEOTIDE SEQUENCE</scope>
    <source>
        <strain evidence="3">CGMCC 1.10998</strain>
    </source>
</reference>
<protein>
    <recommendedName>
        <fullName evidence="2">DUF4136 domain-containing protein</fullName>
    </recommendedName>
</protein>